<dbReference type="EMBL" id="DRBC01000264">
    <property type="protein sequence ID" value="HDN84975.1"/>
    <property type="molecule type" value="Genomic_DNA"/>
</dbReference>
<comment type="caution">
    <text evidence="2">The sequence shown here is derived from an EMBL/GenBank/DDBJ whole genome shotgun (WGS) entry which is preliminary data.</text>
</comment>
<name>A0A7V0QR81_UNCAE</name>
<dbReference type="Gene3D" id="3.40.50.620">
    <property type="entry name" value="HUPs"/>
    <property type="match status" value="1"/>
</dbReference>
<dbReference type="InterPro" id="IPR014730">
    <property type="entry name" value="ETF_a/b_N"/>
</dbReference>
<gene>
    <name evidence="2" type="ORF">ENG47_04375</name>
</gene>
<evidence type="ECO:0000259" key="1">
    <source>
        <dbReference type="SMART" id="SM00893"/>
    </source>
</evidence>
<dbReference type="InterPro" id="IPR033948">
    <property type="entry name" value="ETF_beta_N"/>
</dbReference>
<dbReference type="InterPro" id="IPR012255">
    <property type="entry name" value="ETF_b"/>
</dbReference>
<protein>
    <submittedName>
        <fullName evidence="2">Electron transfer flavoprotein subunit beta/FixA family protein</fullName>
    </submittedName>
</protein>
<dbReference type="CDD" id="cd01714">
    <property type="entry name" value="ETF_beta"/>
    <property type="match status" value="1"/>
</dbReference>
<evidence type="ECO:0000313" key="2">
    <source>
        <dbReference type="EMBL" id="HDN84975.1"/>
    </source>
</evidence>
<dbReference type="SUPFAM" id="SSF52402">
    <property type="entry name" value="Adenine nucleotide alpha hydrolases-like"/>
    <property type="match status" value="1"/>
</dbReference>
<dbReference type="SMART" id="SM00893">
    <property type="entry name" value="ETF"/>
    <property type="match status" value="1"/>
</dbReference>
<accession>A0A7V0QR81</accession>
<dbReference type="PANTHER" id="PTHR21294:SF17">
    <property type="entry name" value="PROTEIN FIXA"/>
    <property type="match status" value="1"/>
</dbReference>
<dbReference type="Proteomes" id="UP000885660">
    <property type="component" value="Unassembled WGS sequence"/>
</dbReference>
<proteinExistence type="predicted"/>
<dbReference type="PIRSF" id="PIRSF000090">
    <property type="entry name" value="Beta-ETF"/>
    <property type="match status" value="1"/>
</dbReference>
<feature type="domain" description="Electron transfer flavoprotein alpha/beta-subunit N-terminal" evidence="1">
    <location>
        <begin position="25"/>
        <end position="215"/>
    </location>
</feature>
<organism evidence="2">
    <name type="scientific">Aerophobetes bacterium</name>
    <dbReference type="NCBI Taxonomy" id="2030807"/>
    <lineage>
        <taxon>Bacteria</taxon>
        <taxon>Candidatus Aerophobota</taxon>
    </lineage>
</organism>
<dbReference type="AlphaFoldDB" id="A0A7V0QR81"/>
<dbReference type="PANTHER" id="PTHR21294">
    <property type="entry name" value="ELECTRON TRANSFER FLAVOPROTEIN BETA-SUBUNIT"/>
    <property type="match status" value="1"/>
</dbReference>
<reference evidence="2" key="1">
    <citation type="journal article" date="2020" name="mSystems">
        <title>Genome- and Community-Level Interaction Insights into Carbon Utilization and Element Cycling Functions of Hydrothermarchaeota in Hydrothermal Sediment.</title>
        <authorList>
            <person name="Zhou Z."/>
            <person name="Liu Y."/>
            <person name="Xu W."/>
            <person name="Pan J."/>
            <person name="Luo Z.H."/>
            <person name="Li M."/>
        </authorList>
    </citation>
    <scope>NUCLEOTIDE SEQUENCE [LARGE SCALE GENOMIC DNA]</scope>
    <source>
        <strain evidence="2">HyVt-219</strain>
    </source>
</reference>
<dbReference type="Pfam" id="PF01012">
    <property type="entry name" value="ETF"/>
    <property type="match status" value="1"/>
</dbReference>
<sequence length="267" mass="29683">MHIIVCIKQVPDTEELPRVRVNPEDNTIVREGIKSIINPFDENAIEEAIRIKEKNSAVVTVISMGPPQAKDALRKALAMGADKAILISDPVFAGSDTLATSFTLSEAIRKIGNFDLILLGKQAIDGDTAQVGPGLAEWLGIPQVTYVRRLEIKDKLIKVERVLEDCFEIVEVKLPAVVTVTKEINEPRYPSLKGLLRARKAEIPVWGNDYLDLPLDKVGLDGSPTRVTKVFVPESPPKGKIIEGDLNQKVEKLIEEIKKRNLLKWLR</sequence>
<dbReference type="InterPro" id="IPR014729">
    <property type="entry name" value="Rossmann-like_a/b/a_fold"/>
</dbReference>
<dbReference type="GO" id="GO:0009055">
    <property type="term" value="F:electron transfer activity"/>
    <property type="evidence" value="ECO:0007669"/>
    <property type="project" value="InterPro"/>
</dbReference>